<dbReference type="AlphaFoldDB" id="A0A0F9TK26"/>
<gene>
    <name evidence="1" type="ORF">LCGC14_0338530</name>
</gene>
<sequence length="89" mass="10407">MSVSGYEGYGGGEVFFRRTTTPWYLLDVLTKADGEAGLVYATKREARVAASAIRSVGWMPRLERCSWGPRSHLKRRFRYTWKAEWRVMW</sequence>
<accession>A0A0F9TK26</accession>
<proteinExistence type="predicted"/>
<organism evidence="1">
    <name type="scientific">marine sediment metagenome</name>
    <dbReference type="NCBI Taxonomy" id="412755"/>
    <lineage>
        <taxon>unclassified sequences</taxon>
        <taxon>metagenomes</taxon>
        <taxon>ecological metagenomes</taxon>
    </lineage>
</organism>
<name>A0A0F9TK26_9ZZZZ</name>
<comment type="caution">
    <text evidence="1">The sequence shown here is derived from an EMBL/GenBank/DDBJ whole genome shotgun (WGS) entry which is preliminary data.</text>
</comment>
<dbReference type="EMBL" id="LAZR01000244">
    <property type="protein sequence ID" value="KKN79649.1"/>
    <property type="molecule type" value="Genomic_DNA"/>
</dbReference>
<protein>
    <submittedName>
        <fullName evidence="1">Uncharacterized protein</fullName>
    </submittedName>
</protein>
<reference evidence="1" key="1">
    <citation type="journal article" date="2015" name="Nature">
        <title>Complex archaea that bridge the gap between prokaryotes and eukaryotes.</title>
        <authorList>
            <person name="Spang A."/>
            <person name="Saw J.H."/>
            <person name="Jorgensen S.L."/>
            <person name="Zaremba-Niedzwiedzka K."/>
            <person name="Martijn J."/>
            <person name="Lind A.E."/>
            <person name="van Eijk R."/>
            <person name="Schleper C."/>
            <person name="Guy L."/>
            <person name="Ettema T.J."/>
        </authorList>
    </citation>
    <scope>NUCLEOTIDE SEQUENCE</scope>
</reference>
<evidence type="ECO:0000313" key="1">
    <source>
        <dbReference type="EMBL" id="KKN79649.1"/>
    </source>
</evidence>